<comment type="catalytic activity">
    <reaction evidence="33">
        <text>N(omega)-methyl-L-arginine + glyoxylate = 5-(3-methylguanidino)-2-oxopentanoate + glycine</text>
        <dbReference type="Rhea" id="RHEA:77323"/>
        <dbReference type="ChEBI" id="CHEBI:36655"/>
        <dbReference type="ChEBI" id="CHEBI:57305"/>
        <dbReference type="ChEBI" id="CHEBI:114953"/>
        <dbReference type="ChEBI" id="CHEBI:197314"/>
    </reaction>
</comment>
<dbReference type="Proteomes" id="UP000593567">
    <property type="component" value="Unassembled WGS sequence"/>
</dbReference>
<evidence type="ECO:0000256" key="13">
    <source>
        <dbReference type="ARBA" id="ARBA00041845"/>
    </source>
</evidence>
<comment type="cofactor">
    <cofactor evidence="1">
        <name>pyridoxal 5'-phosphate</name>
        <dbReference type="ChEBI" id="CHEBI:597326"/>
    </cofactor>
</comment>
<evidence type="ECO:0000256" key="37">
    <source>
        <dbReference type="SAM" id="Phobius"/>
    </source>
</evidence>
<comment type="function">
    <text evidence="36">Multifunctional aminotransferase with a broad substrate specificity. Catalyzes the conversion of glyoxylate to glycine using alanine as the amino donor. Catalyzes metabolism of not L- but the D-isomer of D-beta-aminoisobutyric acid to generate 2-methyl-3-oxopropanoate and alanine. Catalyzes the transfer of the amino group from beta-alanine to pyruvate to yield L-alanine and 3-oxopropanoate. Can metabolize NG-monomethyl-L-arginine (NMMA), asymmetric NG,NG-dimethyl-L-arginine (ADMA) and symmetric NG,N'G-dimethyl-L-arginine (SDMA). ADMA is a potent inhibitor of nitric-oxide (NO) synthase, and this activity provides mechanism through which the kidney regulates blood pressure.</text>
</comment>
<evidence type="ECO:0000256" key="11">
    <source>
        <dbReference type="ARBA" id="ARBA00039862"/>
    </source>
</evidence>
<keyword evidence="37" id="KW-0812">Transmembrane</keyword>
<comment type="catalytic activity">
    <reaction evidence="16">
        <text>N(omega),N(omega)-dimethyl-L-arginine + pyruvate = 5-(3,3-dimethylguanidino)-2-oxopentanoate + L-alanine</text>
        <dbReference type="Rhea" id="RHEA:77303"/>
        <dbReference type="ChEBI" id="CHEBI:15361"/>
        <dbReference type="ChEBI" id="CHEBI:57972"/>
        <dbReference type="ChEBI" id="CHEBI:58326"/>
        <dbReference type="ChEBI" id="CHEBI:197301"/>
    </reaction>
</comment>
<comment type="caution">
    <text evidence="38">The sequence shown here is derived from an EMBL/GenBank/DDBJ whole genome shotgun (WGS) entry which is preliminary data.</text>
</comment>
<keyword evidence="7" id="KW-0808">Transferase</keyword>
<dbReference type="Gene3D" id="3.90.1150.10">
    <property type="entry name" value="Aspartate Aminotransferase, domain 1"/>
    <property type="match status" value="1"/>
</dbReference>
<dbReference type="InterPro" id="IPR015421">
    <property type="entry name" value="PyrdxlP-dep_Trfase_major"/>
</dbReference>
<dbReference type="AlphaFoldDB" id="A0A7J7JLF6"/>
<gene>
    <name evidence="38" type="ORF">EB796_014510</name>
</gene>
<name>A0A7J7JLF6_BUGNE</name>
<comment type="catalytic activity">
    <reaction evidence="19">
        <text>N(omega),N(omega)-dimethyl-L-arginine + oxaloacetate = 5-(3,3-dimethylguanidino)-2-oxopentanoate + L-aspartate</text>
        <dbReference type="Rhea" id="RHEA:77343"/>
        <dbReference type="ChEBI" id="CHEBI:16452"/>
        <dbReference type="ChEBI" id="CHEBI:29991"/>
        <dbReference type="ChEBI" id="CHEBI:58326"/>
        <dbReference type="ChEBI" id="CHEBI:197301"/>
    </reaction>
</comment>
<comment type="catalytic activity">
    <reaction evidence="32">
        <text>N(omega),N(omega)-dimethyl-L-arginine + 2-oxobutanoate = 5-(3,3-dimethylguanidino)-2-oxopentanoate + (2S)-2-aminobutanoate</text>
        <dbReference type="Rhea" id="RHEA:77351"/>
        <dbReference type="ChEBI" id="CHEBI:16763"/>
        <dbReference type="ChEBI" id="CHEBI:58326"/>
        <dbReference type="ChEBI" id="CHEBI:74359"/>
        <dbReference type="ChEBI" id="CHEBI:197301"/>
    </reaction>
</comment>
<evidence type="ECO:0000256" key="31">
    <source>
        <dbReference type="ARBA" id="ARBA00048500"/>
    </source>
</evidence>
<evidence type="ECO:0000256" key="1">
    <source>
        <dbReference type="ARBA" id="ARBA00001933"/>
    </source>
</evidence>
<evidence type="ECO:0000256" key="34">
    <source>
        <dbReference type="ARBA" id="ARBA00048916"/>
    </source>
</evidence>
<comment type="catalytic activity">
    <reaction evidence="30">
        <text>L-ornithine + glyoxylate = 5-amino-2-oxopentanoate + glycine</text>
        <dbReference type="Rhea" id="RHEA:77331"/>
        <dbReference type="ChEBI" id="CHEBI:36655"/>
        <dbReference type="ChEBI" id="CHEBI:46911"/>
        <dbReference type="ChEBI" id="CHEBI:57305"/>
        <dbReference type="ChEBI" id="CHEBI:58802"/>
    </reaction>
</comment>
<evidence type="ECO:0000256" key="16">
    <source>
        <dbReference type="ARBA" id="ARBA00043669"/>
    </source>
</evidence>
<keyword evidence="39" id="KW-1185">Reference proteome</keyword>
<reference evidence="38" key="1">
    <citation type="submission" date="2020-06" db="EMBL/GenBank/DDBJ databases">
        <title>Draft genome of Bugula neritina, a colonial animal packing powerful symbionts and potential medicines.</title>
        <authorList>
            <person name="Rayko M."/>
        </authorList>
    </citation>
    <scope>NUCLEOTIDE SEQUENCE [LARGE SCALE GENOMIC DNA]</scope>
    <source>
        <strain evidence="38">Kwan_BN1</strain>
    </source>
</reference>
<evidence type="ECO:0000256" key="18">
    <source>
        <dbReference type="ARBA" id="ARBA00043726"/>
    </source>
</evidence>
<evidence type="ECO:0000313" key="39">
    <source>
        <dbReference type="Proteomes" id="UP000593567"/>
    </source>
</evidence>
<comment type="catalytic activity">
    <reaction evidence="22">
        <text>L-ornithine + pyruvate = 5-amino-2-oxopentanoate + L-alanine</text>
        <dbReference type="Rhea" id="RHEA:77327"/>
        <dbReference type="ChEBI" id="CHEBI:15361"/>
        <dbReference type="ChEBI" id="CHEBI:46911"/>
        <dbReference type="ChEBI" id="CHEBI:57972"/>
        <dbReference type="ChEBI" id="CHEBI:58802"/>
    </reaction>
</comment>
<evidence type="ECO:0000256" key="33">
    <source>
        <dbReference type="ARBA" id="ARBA00048760"/>
    </source>
</evidence>
<protein>
    <recommendedName>
        <fullName evidence="11">Alanine--glyoxylate aminotransferase 2, mitochondrial</fullName>
        <ecNumber evidence="26">2.6.1.18</ecNumber>
        <ecNumber evidence="10">2.6.1.40</ecNumber>
        <ecNumber evidence="5">2.6.1.44</ecNumber>
    </recommendedName>
    <alternativeName>
        <fullName evidence="12">(R)-3-amino-2-methylpropionate--pyruvate transaminase</fullName>
    </alternativeName>
    <alternativeName>
        <fullName evidence="14">Beta-ALAAT II</fullName>
    </alternativeName>
    <alternativeName>
        <fullName evidence="15">Beta-alanine-pyruvate aminotransferase</fullName>
    </alternativeName>
    <alternativeName>
        <fullName evidence="28">D-3-aminoisobutyrate-pyruvate aminotransferase</fullName>
    </alternativeName>
    <alternativeName>
        <fullName evidence="13">D-AIBAT</fullName>
    </alternativeName>
    <alternativeName>
        <fullName evidence="27">D-beta-aminoisobutyrate-pyruvate aminotransferase</fullName>
    </alternativeName>
</protein>
<dbReference type="GO" id="GO:0016223">
    <property type="term" value="F:beta-alanine:pyruvate transaminase activity"/>
    <property type="evidence" value="ECO:0007669"/>
    <property type="project" value="UniProtKB-EC"/>
</dbReference>
<proteinExistence type="inferred from homology"/>
<dbReference type="SUPFAM" id="SSF53383">
    <property type="entry name" value="PLP-dependent transferases"/>
    <property type="match status" value="1"/>
</dbReference>
<comment type="catalytic activity">
    <reaction evidence="25">
        <text>2-oxopentanoate + N(omega),N(omega)-dimethyl-L-arginine = 5-(3,3-dimethylguanidino)-2-oxopentanoate + L-2-aminopentanoate</text>
        <dbReference type="Rhea" id="RHEA:77359"/>
        <dbReference type="ChEBI" id="CHEBI:28644"/>
        <dbReference type="ChEBI" id="CHEBI:58326"/>
        <dbReference type="ChEBI" id="CHEBI:58441"/>
        <dbReference type="ChEBI" id="CHEBI:197301"/>
    </reaction>
</comment>
<dbReference type="GO" id="GO:0008453">
    <property type="term" value="F:alanine-glyoxylate transaminase activity"/>
    <property type="evidence" value="ECO:0007669"/>
    <property type="project" value="UniProtKB-EC"/>
</dbReference>
<dbReference type="InterPro" id="IPR005814">
    <property type="entry name" value="Aminotrans_3"/>
</dbReference>
<comment type="catalytic activity">
    <reaction evidence="9">
        <text>glyoxylate + L-alanine = glycine + pyruvate</text>
        <dbReference type="Rhea" id="RHEA:24248"/>
        <dbReference type="ChEBI" id="CHEBI:15361"/>
        <dbReference type="ChEBI" id="CHEBI:36655"/>
        <dbReference type="ChEBI" id="CHEBI:57305"/>
        <dbReference type="ChEBI" id="CHEBI:57972"/>
        <dbReference type="EC" id="2.6.1.44"/>
    </reaction>
    <physiologicalReaction direction="left-to-right" evidence="9">
        <dbReference type="Rhea" id="RHEA:24249"/>
    </physiologicalReaction>
</comment>
<comment type="catalytic activity">
    <reaction evidence="31">
        <text>2-oxohexanoate + N(omega),N(omega)-dimethyl-L-arginine = L-2-aminohexanoate + 5-(3,3-dimethylguanidino)-2-oxopentanoate</text>
        <dbReference type="Rhea" id="RHEA:77363"/>
        <dbReference type="ChEBI" id="CHEBI:35177"/>
        <dbReference type="ChEBI" id="CHEBI:58326"/>
        <dbReference type="ChEBI" id="CHEBI:58455"/>
        <dbReference type="ChEBI" id="CHEBI:197301"/>
    </reaction>
</comment>
<evidence type="ECO:0000256" key="23">
    <source>
        <dbReference type="ARBA" id="ARBA00043798"/>
    </source>
</evidence>
<dbReference type="EC" id="2.6.1.44" evidence="5"/>
<evidence type="ECO:0000313" key="38">
    <source>
        <dbReference type="EMBL" id="KAF6027189.1"/>
    </source>
</evidence>
<comment type="catalytic activity">
    <reaction evidence="20">
        <text>2-oxobutanoate + L-alanine = (2S)-2-aminobutanoate + pyruvate</text>
        <dbReference type="Rhea" id="RHEA:77355"/>
        <dbReference type="ChEBI" id="CHEBI:15361"/>
        <dbReference type="ChEBI" id="CHEBI:16763"/>
        <dbReference type="ChEBI" id="CHEBI:57972"/>
        <dbReference type="ChEBI" id="CHEBI:74359"/>
        <dbReference type="EC" id="2.6.1.44"/>
    </reaction>
</comment>
<evidence type="ECO:0000256" key="2">
    <source>
        <dbReference type="ARBA" id="ARBA00004173"/>
    </source>
</evidence>
<evidence type="ECO:0000256" key="30">
    <source>
        <dbReference type="ARBA" id="ARBA00048264"/>
    </source>
</evidence>
<comment type="catalytic activity">
    <reaction evidence="17">
        <text>(2S)-2-aminobutanoate + glyoxylate = 2-oxobutanoate + glycine</text>
        <dbReference type="Rhea" id="RHEA:77339"/>
        <dbReference type="ChEBI" id="CHEBI:16763"/>
        <dbReference type="ChEBI" id="CHEBI:36655"/>
        <dbReference type="ChEBI" id="CHEBI:57305"/>
        <dbReference type="ChEBI" id="CHEBI:74359"/>
    </reaction>
</comment>
<evidence type="ECO:0000256" key="8">
    <source>
        <dbReference type="ARBA" id="ARBA00022898"/>
    </source>
</evidence>
<comment type="catalytic activity">
    <reaction evidence="23">
        <text>N(omega),N('omega)-dimethyl-L-arginine + pyruvate = 5-(3,3'-dimethylguanidino)-2-oxopentanoate + L-alanine</text>
        <dbReference type="Rhea" id="RHEA:77307"/>
        <dbReference type="ChEBI" id="CHEBI:15361"/>
        <dbReference type="ChEBI" id="CHEBI:57972"/>
        <dbReference type="ChEBI" id="CHEBI:197308"/>
        <dbReference type="ChEBI" id="CHEBI:197310"/>
    </reaction>
</comment>
<dbReference type="GO" id="GO:0047305">
    <property type="term" value="F:(R)-3-amino-2-methylpropionate-pyruvate transaminase activity"/>
    <property type="evidence" value="ECO:0007669"/>
    <property type="project" value="UniProtKB-EC"/>
</dbReference>
<dbReference type="InterPro" id="IPR015422">
    <property type="entry name" value="PyrdxlP-dep_Trfase_small"/>
</dbReference>
<evidence type="ECO:0000256" key="10">
    <source>
        <dbReference type="ARBA" id="ARBA00039130"/>
    </source>
</evidence>
<dbReference type="OrthoDB" id="10261433at2759"/>
<keyword evidence="37" id="KW-1133">Transmembrane helix</keyword>
<dbReference type="PANTHER" id="PTHR45688:SF3">
    <property type="entry name" value="ALANINE--GLYOXYLATE AMINOTRANSFERASE 2, MITOCHONDRIAL"/>
    <property type="match status" value="1"/>
</dbReference>
<evidence type="ECO:0000256" key="9">
    <source>
        <dbReference type="ARBA" id="ARBA00033660"/>
    </source>
</evidence>
<dbReference type="InterPro" id="IPR015424">
    <property type="entry name" value="PyrdxlP-dep_Trfase"/>
</dbReference>
<evidence type="ECO:0000256" key="27">
    <source>
        <dbReference type="ARBA" id="ARBA00044257"/>
    </source>
</evidence>
<evidence type="ECO:0000256" key="26">
    <source>
        <dbReference type="ARBA" id="ARBA00044055"/>
    </source>
</evidence>
<evidence type="ECO:0000256" key="35">
    <source>
        <dbReference type="ARBA" id="ARBA00049480"/>
    </source>
</evidence>
<evidence type="ECO:0000256" key="15">
    <source>
        <dbReference type="ARBA" id="ARBA00042669"/>
    </source>
</evidence>
<comment type="subunit">
    <text evidence="4">Homotetramer.</text>
</comment>
<keyword evidence="6" id="KW-0032">Aminotransferase</keyword>
<dbReference type="GO" id="GO:0019481">
    <property type="term" value="P:L-alanine catabolic process, by transamination"/>
    <property type="evidence" value="ECO:0007669"/>
    <property type="project" value="TreeGrafter"/>
</dbReference>
<evidence type="ECO:0000256" key="20">
    <source>
        <dbReference type="ARBA" id="ARBA00043751"/>
    </source>
</evidence>
<comment type="catalytic activity">
    <reaction evidence="18">
        <text>(R)-3-amino-2-methylpropanoate + pyruvate = 2-methyl-3-oxopropanoate + L-alanine</text>
        <dbReference type="Rhea" id="RHEA:18393"/>
        <dbReference type="ChEBI" id="CHEBI:15361"/>
        <dbReference type="ChEBI" id="CHEBI:57700"/>
        <dbReference type="ChEBI" id="CHEBI:57731"/>
        <dbReference type="ChEBI" id="CHEBI:57972"/>
        <dbReference type="EC" id="2.6.1.40"/>
    </reaction>
    <physiologicalReaction direction="left-to-right" evidence="18">
        <dbReference type="Rhea" id="RHEA:18394"/>
    </physiologicalReaction>
</comment>
<dbReference type="PANTHER" id="PTHR45688">
    <property type="match status" value="1"/>
</dbReference>
<evidence type="ECO:0000256" key="14">
    <source>
        <dbReference type="ARBA" id="ARBA00042611"/>
    </source>
</evidence>
<dbReference type="GO" id="GO:0009436">
    <property type="term" value="P:glyoxylate catabolic process"/>
    <property type="evidence" value="ECO:0007669"/>
    <property type="project" value="TreeGrafter"/>
</dbReference>
<sequence length="293" mass="32893">MKEIEGYDDVELLGAVLLSSLLVCFFKVFRIFYSTTLGKQRKGVLIPFYTLKMLGSVKSVLSRHNGRSALRLMSTTPPIVSHMPPCDFVPKKYTGPSKDRIKQIRGTNLTPALKPMTMYREPMYINQGHKQYLYDIDGNRYVDMFCGVSTIIAGHCHPRIEEAAAEQMSKLWHTSNIYCLPPLHEYAEKLASKLPDPLKVIYLVNSGAEANDLALLMGRLYTGCMDTMVLKGCYHGASGATMGLTALSTWYFNYPSAITTHKDSLKYCAPQGKMGPYFAESIMVSVHQILFRC</sequence>
<evidence type="ECO:0000256" key="6">
    <source>
        <dbReference type="ARBA" id="ARBA00022576"/>
    </source>
</evidence>
<keyword evidence="8" id="KW-0663">Pyridoxal phosphate</keyword>
<evidence type="ECO:0000256" key="4">
    <source>
        <dbReference type="ARBA" id="ARBA00011881"/>
    </source>
</evidence>
<evidence type="ECO:0000256" key="28">
    <source>
        <dbReference type="ARBA" id="ARBA00044258"/>
    </source>
</evidence>
<comment type="catalytic activity">
    <reaction evidence="21">
        <text>N(omega)-methyl-L-arginine + pyruvate = 5-(3-methylguanidino)-2-oxopentanoate + L-alanine</text>
        <dbReference type="Rhea" id="RHEA:77319"/>
        <dbReference type="ChEBI" id="CHEBI:15361"/>
        <dbReference type="ChEBI" id="CHEBI:57972"/>
        <dbReference type="ChEBI" id="CHEBI:114953"/>
        <dbReference type="ChEBI" id="CHEBI:197314"/>
    </reaction>
</comment>
<dbReference type="EC" id="2.6.1.18" evidence="26"/>
<evidence type="ECO:0000256" key="29">
    <source>
        <dbReference type="ARBA" id="ARBA00047892"/>
    </source>
</evidence>
<evidence type="ECO:0000256" key="22">
    <source>
        <dbReference type="ARBA" id="ARBA00043777"/>
    </source>
</evidence>
<keyword evidence="37" id="KW-0472">Membrane</keyword>
<evidence type="ECO:0000256" key="7">
    <source>
        <dbReference type="ARBA" id="ARBA00022679"/>
    </source>
</evidence>
<comment type="catalytic activity">
    <reaction evidence="29">
        <text>N(omega),N(omega)-dimethyl-L-arginine + glyoxylate = 5-(3,3-dimethylguanidino)-2-oxopentanoate + glycine</text>
        <dbReference type="Rhea" id="RHEA:77311"/>
        <dbReference type="ChEBI" id="CHEBI:36655"/>
        <dbReference type="ChEBI" id="CHEBI:57305"/>
        <dbReference type="ChEBI" id="CHEBI:58326"/>
        <dbReference type="ChEBI" id="CHEBI:197301"/>
    </reaction>
</comment>
<evidence type="ECO:0000256" key="32">
    <source>
        <dbReference type="ARBA" id="ARBA00048560"/>
    </source>
</evidence>
<evidence type="ECO:0000256" key="24">
    <source>
        <dbReference type="ARBA" id="ARBA00043825"/>
    </source>
</evidence>
<evidence type="ECO:0000256" key="3">
    <source>
        <dbReference type="ARBA" id="ARBA00008954"/>
    </source>
</evidence>
<dbReference type="GO" id="GO:0030170">
    <property type="term" value="F:pyridoxal phosphate binding"/>
    <property type="evidence" value="ECO:0007669"/>
    <property type="project" value="InterPro"/>
</dbReference>
<evidence type="ECO:0000256" key="12">
    <source>
        <dbReference type="ARBA" id="ARBA00041662"/>
    </source>
</evidence>
<evidence type="ECO:0000256" key="17">
    <source>
        <dbReference type="ARBA" id="ARBA00043679"/>
    </source>
</evidence>
<organism evidence="38 39">
    <name type="scientific">Bugula neritina</name>
    <name type="common">Brown bryozoan</name>
    <name type="synonym">Sertularia neritina</name>
    <dbReference type="NCBI Taxonomy" id="10212"/>
    <lineage>
        <taxon>Eukaryota</taxon>
        <taxon>Metazoa</taxon>
        <taxon>Spiralia</taxon>
        <taxon>Lophotrochozoa</taxon>
        <taxon>Bryozoa</taxon>
        <taxon>Gymnolaemata</taxon>
        <taxon>Cheilostomatida</taxon>
        <taxon>Flustrina</taxon>
        <taxon>Buguloidea</taxon>
        <taxon>Bugulidae</taxon>
        <taxon>Bugula</taxon>
    </lineage>
</organism>
<evidence type="ECO:0000256" key="25">
    <source>
        <dbReference type="ARBA" id="ARBA00043826"/>
    </source>
</evidence>
<dbReference type="Pfam" id="PF00202">
    <property type="entry name" value="Aminotran_3"/>
    <property type="match status" value="1"/>
</dbReference>
<comment type="catalytic activity">
    <reaction evidence="24">
        <text>3-oxopropanoate + L-alanine = beta-alanine + pyruvate</text>
        <dbReference type="Rhea" id="RHEA:14077"/>
        <dbReference type="ChEBI" id="CHEBI:15361"/>
        <dbReference type="ChEBI" id="CHEBI:33190"/>
        <dbReference type="ChEBI" id="CHEBI:57966"/>
        <dbReference type="ChEBI" id="CHEBI:57972"/>
        <dbReference type="EC" id="2.6.1.18"/>
    </reaction>
    <physiologicalReaction direction="right-to-left" evidence="24">
        <dbReference type="Rhea" id="RHEA:14079"/>
    </physiologicalReaction>
</comment>
<dbReference type="EC" id="2.6.1.40" evidence="10"/>
<dbReference type="GO" id="GO:0005739">
    <property type="term" value="C:mitochondrion"/>
    <property type="evidence" value="ECO:0007669"/>
    <property type="project" value="UniProtKB-SubCell"/>
</dbReference>
<evidence type="ECO:0000256" key="5">
    <source>
        <dbReference type="ARBA" id="ARBA00013049"/>
    </source>
</evidence>
<accession>A0A7J7JLF6</accession>
<comment type="similarity">
    <text evidence="3">Belongs to the class-III pyridoxal-phosphate-dependent aminotransferase family.</text>
</comment>
<comment type="subcellular location">
    <subcellularLocation>
        <location evidence="2">Mitochondrion</location>
    </subcellularLocation>
</comment>
<comment type="catalytic activity">
    <reaction evidence="34">
        <text>oxaloacetate + L-alanine = L-aspartate + pyruvate</text>
        <dbReference type="Rhea" id="RHEA:77347"/>
        <dbReference type="ChEBI" id="CHEBI:15361"/>
        <dbReference type="ChEBI" id="CHEBI:16452"/>
        <dbReference type="ChEBI" id="CHEBI:29991"/>
        <dbReference type="ChEBI" id="CHEBI:57972"/>
    </reaction>
</comment>
<dbReference type="Gene3D" id="3.40.640.10">
    <property type="entry name" value="Type I PLP-dependent aspartate aminotransferase-like (Major domain)"/>
    <property type="match status" value="1"/>
</dbReference>
<evidence type="ECO:0000256" key="19">
    <source>
        <dbReference type="ARBA" id="ARBA00043749"/>
    </source>
</evidence>
<dbReference type="EMBL" id="VXIV02002126">
    <property type="protein sequence ID" value="KAF6027189.1"/>
    <property type="molecule type" value="Genomic_DNA"/>
</dbReference>
<evidence type="ECO:0000256" key="21">
    <source>
        <dbReference type="ARBA" id="ARBA00043758"/>
    </source>
</evidence>
<evidence type="ECO:0000256" key="36">
    <source>
        <dbReference type="ARBA" id="ARBA00058068"/>
    </source>
</evidence>
<feature type="transmembrane region" description="Helical" evidence="37">
    <location>
        <begin position="12"/>
        <end position="33"/>
    </location>
</feature>
<comment type="catalytic activity">
    <reaction evidence="35">
        <text>N(omega),N('omega)-dimethyl-L-arginine + glyoxylate = 5-(3,3'-dimethylguanidino)-2-oxopentanoate + glycine</text>
        <dbReference type="Rhea" id="RHEA:77315"/>
        <dbReference type="ChEBI" id="CHEBI:36655"/>
        <dbReference type="ChEBI" id="CHEBI:57305"/>
        <dbReference type="ChEBI" id="CHEBI:197308"/>
        <dbReference type="ChEBI" id="CHEBI:197310"/>
    </reaction>
</comment>